<feature type="non-terminal residue" evidence="1">
    <location>
        <position position="107"/>
    </location>
</feature>
<name>X1R2F1_9ZZZZ</name>
<dbReference type="EMBL" id="BARW01002907">
    <property type="protein sequence ID" value="GAI61256.1"/>
    <property type="molecule type" value="Genomic_DNA"/>
</dbReference>
<reference evidence="1" key="1">
    <citation type="journal article" date="2014" name="Front. Microbiol.">
        <title>High frequency of phylogenetically diverse reductive dehalogenase-homologous genes in deep subseafloor sedimentary metagenomes.</title>
        <authorList>
            <person name="Kawai M."/>
            <person name="Futagami T."/>
            <person name="Toyoda A."/>
            <person name="Takaki Y."/>
            <person name="Nishi S."/>
            <person name="Hori S."/>
            <person name="Arai W."/>
            <person name="Tsubouchi T."/>
            <person name="Morono Y."/>
            <person name="Uchiyama I."/>
            <person name="Ito T."/>
            <person name="Fujiyama A."/>
            <person name="Inagaki F."/>
            <person name="Takami H."/>
        </authorList>
    </citation>
    <scope>NUCLEOTIDE SEQUENCE</scope>
    <source>
        <strain evidence="1">Expedition CK06-06</strain>
    </source>
</reference>
<protein>
    <submittedName>
        <fullName evidence="1">Uncharacterized protein</fullName>
    </submittedName>
</protein>
<evidence type="ECO:0000313" key="1">
    <source>
        <dbReference type="EMBL" id="GAI61256.1"/>
    </source>
</evidence>
<comment type="caution">
    <text evidence="1">The sequence shown here is derived from an EMBL/GenBank/DDBJ whole genome shotgun (WGS) entry which is preliminary data.</text>
</comment>
<accession>X1R2F1</accession>
<sequence length="107" mass="11951">MSNLGCFLIAERGKGKTTALDVIRDSLRHRDLMQVNIISYAGLAKMASDMSGRRITMINRDFSSFYTDYLKDVAINLIAGLITDHSIKADTHTYSIKIDDCVISFLS</sequence>
<proteinExistence type="predicted"/>
<gene>
    <name evidence="1" type="ORF">S12H4_07762</name>
</gene>
<organism evidence="1">
    <name type="scientific">marine sediment metagenome</name>
    <dbReference type="NCBI Taxonomy" id="412755"/>
    <lineage>
        <taxon>unclassified sequences</taxon>
        <taxon>metagenomes</taxon>
        <taxon>ecological metagenomes</taxon>
    </lineage>
</organism>
<dbReference type="AlphaFoldDB" id="X1R2F1"/>